<proteinExistence type="predicted"/>
<keyword evidence="2" id="KW-1185">Reference proteome</keyword>
<name>A0AAV7WBR7_PLEWA</name>
<evidence type="ECO:0000313" key="1">
    <source>
        <dbReference type="EMBL" id="KAJ1210161.1"/>
    </source>
</evidence>
<gene>
    <name evidence="1" type="ORF">NDU88_005529</name>
</gene>
<accession>A0AAV7WBR7</accession>
<dbReference type="EMBL" id="JANPWB010000002">
    <property type="protein sequence ID" value="KAJ1210161.1"/>
    <property type="molecule type" value="Genomic_DNA"/>
</dbReference>
<dbReference type="AlphaFoldDB" id="A0AAV7WBR7"/>
<reference evidence="1" key="1">
    <citation type="journal article" date="2022" name="bioRxiv">
        <title>Sequencing and chromosome-scale assembly of the giantPleurodeles waltlgenome.</title>
        <authorList>
            <person name="Brown T."/>
            <person name="Elewa A."/>
            <person name="Iarovenko S."/>
            <person name="Subramanian E."/>
            <person name="Araus A.J."/>
            <person name="Petzold A."/>
            <person name="Susuki M."/>
            <person name="Suzuki K.-i.T."/>
            <person name="Hayashi T."/>
            <person name="Toyoda A."/>
            <person name="Oliveira C."/>
            <person name="Osipova E."/>
            <person name="Leigh N.D."/>
            <person name="Simon A."/>
            <person name="Yun M.H."/>
        </authorList>
    </citation>
    <scope>NUCLEOTIDE SEQUENCE</scope>
    <source>
        <strain evidence="1">20211129_DDA</strain>
        <tissue evidence="1">Liver</tissue>
    </source>
</reference>
<organism evidence="1 2">
    <name type="scientific">Pleurodeles waltl</name>
    <name type="common">Iberian ribbed newt</name>
    <dbReference type="NCBI Taxonomy" id="8319"/>
    <lineage>
        <taxon>Eukaryota</taxon>
        <taxon>Metazoa</taxon>
        <taxon>Chordata</taxon>
        <taxon>Craniata</taxon>
        <taxon>Vertebrata</taxon>
        <taxon>Euteleostomi</taxon>
        <taxon>Amphibia</taxon>
        <taxon>Batrachia</taxon>
        <taxon>Caudata</taxon>
        <taxon>Salamandroidea</taxon>
        <taxon>Salamandridae</taxon>
        <taxon>Pleurodelinae</taxon>
        <taxon>Pleurodeles</taxon>
    </lineage>
</organism>
<protein>
    <submittedName>
        <fullName evidence="1">Uncharacterized protein</fullName>
    </submittedName>
</protein>
<sequence length="76" mass="7990">MFGDRTTPSILPLVKKKRRTNPGSGCLVAPEEAVALDRATAGDPEEACGSATCWVKASVAFGQQGEDAALEERVDL</sequence>
<dbReference type="Proteomes" id="UP001066276">
    <property type="component" value="Chromosome 1_2"/>
</dbReference>
<comment type="caution">
    <text evidence="1">The sequence shown here is derived from an EMBL/GenBank/DDBJ whole genome shotgun (WGS) entry which is preliminary data.</text>
</comment>
<evidence type="ECO:0000313" key="2">
    <source>
        <dbReference type="Proteomes" id="UP001066276"/>
    </source>
</evidence>